<protein>
    <recommendedName>
        <fullName evidence="1">non-specific serine/threonine protein kinase</fullName>
        <ecNumber evidence="1">2.7.11.1</ecNumber>
    </recommendedName>
</protein>
<dbReference type="GO" id="GO:0004674">
    <property type="term" value="F:protein serine/threonine kinase activity"/>
    <property type="evidence" value="ECO:0007669"/>
    <property type="project" value="UniProtKB-KW"/>
</dbReference>
<keyword evidence="10" id="KW-0614">Plasmid</keyword>
<evidence type="ECO:0000256" key="5">
    <source>
        <dbReference type="ARBA" id="ARBA00022777"/>
    </source>
</evidence>
<evidence type="ECO:0000256" key="3">
    <source>
        <dbReference type="ARBA" id="ARBA00022679"/>
    </source>
</evidence>
<reference evidence="10" key="1">
    <citation type="submission" date="2019-08" db="EMBL/GenBank/DDBJ databases">
        <title>Carotenoids and Carotenoid Binding Proteins in the Halophilic Cyanobacterium Euhalothece sp. ZM00.</title>
        <authorList>
            <person name="Cho S.M."/>
            <person name="Song J.Y."/>
            <person name="Park Y.-I."/>
        </authorList>
    </citation>
    <scope>NUCLEOTIDE SEQUENCE [LARGE SCALE GENOMIC DNA]</scope>
    <source>
        <strain evidence="10">Z-M001</strain>
        <plasmid evidence="10">pEu1</plasmid>
    </source>
</reference>
<evidence type="ECO:0000259" key="9">
    <source>
        <dbReference type="Pfam" id="PF01163"/>
    </source>
</evidence>
<dbReference type="EMBL" id="CP042327">
    <property type="protein sequence ID" value="QDZ41590.1"/>
    <property type="molecule type" value="Genomic_DNA"/>
</dbReference>
<sequence>MFQKEYINLVFNSSKQERFNLGGCAYIYPYLPGKVRKVTKIEFDLKFEYETMVALWRKGFHSMPKPLGISKDKNSILMEEIQDGVPLQEFLSLYQRGQISEACTTHIIELLQKVLSEFWSKEAVHGDLHANNILIGKDIQGAWKVWIIDFGATFFGGDYQIDRSRLQIFLEHYGVSALS</sequence>
<evidence type="ECO:0000313" key="11">
    <source>
        <dbReference type="Proteomes" id="UP000318453"/>
    </source>
</evidence>
<dbReference type="InterPro" id="IPR018934">
    <property type="entry name" value="RIO_dom"/>
</dbReference>
<dbReference type="OrthoDB" id="2082421at2"/>
<dbReference type="RefSeq" id="WP_146297474.1">
    <property type="nucleotide sequence ID" value="NZ_CP042327.1"/>
</dbReference>
<evidence type="ECO:0000256" key="4">
    <source>
        <dbReference type="ARBA" id="ARBA00022741"/>
    </source>
</evidence>
<dbReference type="EC" id="2.7.11.1" evidence="1"/>
<dbReference type="GO" id="GO:0005524">
    <property type="term" value="F:ATP binding"/>
    <property type="evidence" value="ECO:0007669"/>
    <property type="project" value="UniProtKB-KW"/>
</dbReference>
<keyword evidence="3" id="KW-0808">Transferase</keyword>
<dbReference type="KEGG" id="enn:FRE64_16585"/>
<evidence type="ECO:0000256" key="8">
    <source>
        <dbReference type="ARBA" id="ARBA00048679"/>
    </source>
</evidence>
<gene>
    <name evidence="10" type="ORF">FRE64_16585</name>
</gene>
<evidence type="ECO:0000256" key="7">
    <source>
        <dbReference type="ARBA" id="ARBA00047899"/>
    </source>
</evidence>
<evidence type="ECO:0000256" key="1">
    <source>
        <dbReference type="ARBA" id="ARBA00012513"/>
    </source>
</evidence>
<dbReference type="Pfam" id="PF01163">
    <property type="entry name" value="RIO1"/>
    <property type="match status" value="1"/>
</dbReference>
<evidence type="ECO:0000256" key="6">
    <source>
        <dbReference type="ARBA" id="ARBA00022840"/>
    </source>
</evidence>
<feature type="domain" description="RIO-type" evidence="9">
    <location>
        <begin position="46"/>
        <end position="151"/>
    </location>
</feature>
<keyword evidence="4" id="KW-0547">Nucleotide-binding</keyword>
<dbReference type="AlphaFoldDB" id="A0A5B8NU72"/>
<dbReference type="Proteomes" id="UP000318453">
    <property type="component" value="Plasmid pEu1"/>
</dbReference>
<keyword evidence="5 10" id="KW-0418">Kinase</keyword>
<keyword evidence="6" id="KW-0067">ATP-binding</keyword>
<accession>A0A5B8NU72</accession>
<proteinExistence type="predicted"/>
<keyword evidence="2" id="KW-0723">Serine/threonine-protein kinase</keyword>
<geneLocation type="plasmid" evidence="11">
    <name>peu1</name>
</geneLocation>
<organism evidence="10 11">
    <name type="scientific">Euhalothece natronophila Z-M001</name>
    <dbReference type="NCBI Taxonomy" id="522448"/>
    <lineage>
        <taxon>Bacteria</taxon>
        <taxon>Bacillati</taxon>
        <taxon>Cyanobacteriota</taxon>
        <taxon>Cyanophyceae</taxon>
        <taxon>Oscillatoriophycideae</taxon>
        <taxon>Chroococcales</taxon>
        <taxon>Halothecacae</taxon>
        <taxon>Halothece cluster</taxon>
        <taxon>Euhalothece</taxon>
    </lineage>
</organism>
<dbReference type="SUPFAM" id="SSF56112">
    <property type="entry name" value="Protein kinase-like (PK-like)"/>
    <property type="match status" value="1"/>
</dbReference>
<comment type="catalytic activity">
    <reaction evidence="7">
        <text>L-threonyl-[protein] + ATP = O-phospho-L-threonyl-[protein] + ADP + H(+)</text>
        <dbReference type="Rhea" id="RHEA:46608"/>
        <dbReference type="Rhea" id="RHEA-COMP:11060"/>
        <dbReference type="Rhea" id="RHEA-COMP:11605"/>
        <dbReference type="ChEBI" id="CHEBI:15378"/>
        <dbReference type="ChEBI" id="CHEBI:30013"/>
        <dbReference type="ChEBI" id="CHEBI:30616"/>
        <dbReference type="ChEBI" id="CHEBI:61977"/>
        <dbReference type="ChEBI" id="CHEBI:456216"/>
        <dbReference type="EC" id="2.7.11.1"/>
    </reaction>
</comment>
<evidence type="ECO:0000256" key="2">
    <source>
        <dbReference type="ARBA" id="ARBA00022527"/>
    </source>
</evidence>
<evidence type="ECO:0000313" key="10">
    <source>
        <dbReference type="EMBL" id="QDZ41590.1"/>
    </source>
</evidence>
<dbReference type="InterPro" id="IPR011009">
    <property type="entry name" value="Kinase-like_dom_sf"/>
</dbReference>
<keyword evidence="11" id="KW-1185">Reference proteome</keyword>
<dbReference type="Gene3D" id="1.10.510.10">
    <property type="entry name" value="Transferase(Phosphotransferase) domain 1"/>
    <property type="match status" value="1"/>
</dbReference>
<name>A0A5B8NU72_9CHRO</name>
<comment type="catalytic activity">
    <reaction evidence="8">
        <text>L-seryl-[protein] + ATP = O-phospho-L-seryl-[protein] + ADP + H(+)</text>
        <dbReference type="Rhea" id="RHEA:17989"/>
        <dbReference type="Rhea" id="RHEA-COMP:9863"/>
        <dbReference type="Rhea" id="RHEA-COMP:11604"/>
        <dbReference type="ChEBI" id="CHEBI:15378"/>
        <dbReference type="ChEBI" id="CHEBI:29999"/>
        <dbReference type="ChEBI" id="CHEBI:30616"/>
        <dbReference type="ChEBI" id="CHEBI:83421"/>
        <dbReference type="ChEBI" id="CHEBI:456216"/>
        <dbReference type="EC" id="2.7.11.1"/>
    </reaction>
</comment>